<dbReference type="GO" id="GO:0051087">
    <property type="term" value="F:protein-folding chaperone binding"/>
    <property type="evidence" value="ECO:0007669"/>
    <property type="project" value="TreeGrafter"/>
</dbReference>
<dbReference type="EMBL" id="JMSN01000002">
    <property type="protein sequence ID" value="KDN53365.1"/>
    <property type="molecule type" value="Genomic_DNA"/>
</dbReference>
<dbReference type="AlphaFoldDB" id="A0A066WRU7"/>
<dbReference type="PROSITE" id="PS00636">
    <property type="entry name" value="DNAJ_1"/>
    <property type="match status" value="1"/>
</dbReference>
<dbReference type="PANTHER" id="PTHR43948">
    <property type="entry name" value="DNAJ HOMOLOG SUBFAMILY B"/>
    <property type="match status" value="1"/>
</dbReference>
<dbReference type="InterPro" id="IPR036869">
    <property type="entry name" value="J_dom_sf"/>
</dbReference>
<feature type="compositionally biased region" description="Basic and acidic residues" evidence="1">
    <location>
        <begin position="304"/>
        <end position="313"/>
    </location>
</feature>
<dbReference type="Pfam" id="PF00226">
    <property type="entry name" value="DnaJ"/>
    <property type="match status" value="1"/>
</dbReference>
<feature type="compositionally biased region" description="Polar residues" evidence="1">
    <location>
        <begin position="81"/>
        <end position="94"/>
    </location>
</feature>
<keyword evidence="4" id="KW-1185">Reference proteome</keyword>
<feature type="region of interest" description="Disordered" evidence="1">
    <location>
        <begin position="65"/>
        <end position="94"/>
    </location>
</feature>
<feature type="region of interest" description="Disordered" evidence="1">
    <location>
        <begin position="210"/>
        <end position="247"/>
    </location>
</feature>
<dbReference type="SMART" id="SM00271">
    <property type="entry name" value="DnaJ"/>
    <property type="match status" value="1"/>
</dbReference>
<dbReference type="Proteomes" id="UP000027361">
    <property type="component" value="Unassembled WGS sequence"/>
</dbReference>
<evidence type="ECO:0000313" key="4">
    <source>
        <dbReference type="Proteomes" id="UP000027361"/>
    </source>
</evidence>
<dbReference type="PRINTS" id="PR00625">
    <property type="entry name" value="JDOMAIN"/>
</dbReference>
<dbReference type="InterPro" id="IPR018253">
    <property type="entry name" value="DnaJ_domain_CS"/>
</dbReference>
<dbReference type="GO" id="GO:0005737">
    <property type="term" value="C:cytoplasm"/>
    <property type="evidence" value="ECO:0007669"/>
    <property type="project" value="TreeGrafter"/>
</dbReference>
<dbReference type="CDD" id="cd06257">
    <property type="entry name" value="DnaJ"/>
    <property type="match status" value="1"/>
</dbReference>
<dbReference type="OMA" id="QFEREMF"/>
<gene>
    <name evidence="3" type="ORF">K437DRAFT_260591</name>
</gene>
<dbReference type="InParanoid" id="A0A066WRU7"/>
<dbReference type="OrthoDB" id="10250354at2759"/>
<dbReference type="Gene3D" id="1.10.287.110">
    <property type="entry name" value="DnaJ domain"/>
    <property type="match status" value="1"/>
</dbReference>
<accession>A0A066WRU7</accession>
<sequence>MPADIDLYEVLGVARDANQEDIRTAYRRQALKTHPDRALPERKEECTAQFKLVAEAYEVLSDPSKRREYDTAGSHSRFAAQPSSTNTHNAFGQCSFSSRNRPSGGFGFDFSDPFQMFEDLFGRNFGVGHGEMASPFGQRDPFFANHQVMADMGFGLNRSMKGHQFGESAFGPSDPFAFGCAQPMLGGLFGRSMFNDPSAGGMLQPMSMFGTGDGQQSSQSSMRSFSSFSKNQSGGFIPNPQSVQSNSRSIYQSNRNGQIETVTREIAPDGTETIYRSGPQGAFVTVNGEPQPEHPLLQGRTTRQRVERTNASP</sequence>
<feature type="domain" description="J" evidence="2">
    <location>
        <begin position="6"/>
        <end position="73"/>
    </location>
</feature>
<dbReference type="InterPro" id="IPR001623">
    <property type="entry name" value="DnaJ_domain"/>
</dbReference>
<dbReference type="GO" id="GO:0051082">
    <property type="term" value="F:unfolded protein binding"/>
    <property type="evidence" value="ECO:0007669"/>
    <property type="project" value="TreeGrafter"/>
</dbReference>
<evidence type="ECO:0000313" key="3">
    <source>
        <dbReference type="EMBL" id="KDN53365.1"/>
    </source>
</evidence>
<dbReference type="PANTHER" id="PTHR43948:SF10">
    <property type="entry name" value="MRJ, ISOFORM E"/>
    <property type="match status" value="1"/>
</dbReference>
<dbReference type="RefSeq" id="XP_013246204.1">
    <property type="nucleotide sequence ID" value="XM_013390750.1"/>
</dbReference>
<dbReference type="GO" id="GO:0005634">
    <property type="term" value="C:nucleus"/>
    <property type="evidence" value="ECO:0007669"/>
    <property type="project" value="TreeGrafter"/>
</dbReference>
<protein>
    <submittedName>
        <fullName evidence="3">DnaJ-domain-containing protein</fullName>
    </submittedName>
</protein>
<comment type="caution">
    <text evidence="3">The sequence shown here is derived from an EMBL/GenBank/DDBJ whole genome shotgun (WGS) entry which is preliminary data.</text>
</comment>
<organism evidence="3 4">
    <name type="scientific">Tilletiaria anomala (strain ATCC 24038 / CBS 436.72 / UBC 951)</name>
    <dbReference type="NCBI Taxonomy" id="1037660"/>
    <lineage>
        <taxon>Eukaryota</taxon>
        <taxon>Fungi</taxon>
        <taxon>Dikarya</taxon>
        <taxon>Basidiomycota</taxon>
        <taxon>Ustilaginomycotina</taxon>
        <taxon>Exobasidiomycetes</taxon>
        <taxon>Georgefischeriales</taxon>
        <taxon>Tilletiariaceae</taxon>
        <taxon>Tilletiaria</taxon>
    </lineage>
</organism>
<feature type="compositionally biased region" description="Low complexity" evidence="1">
    <location>
        <begin position="214"/>
        <end position="236"/>
    </location>
</feature>
<dbReference type="GeneID" id="25265555"/>
<dbReference type="SUPFAM" id="SSF46565">
    <property type="entry name" value="Chaperone J-domain"/>
    <property type="match status" value="1"/>
</dbReference>
<feature type="region of interest" description="Disordered" evidence="1">
    <location>
        <begin position="273"/>
        <end position="313"/>
    </location>
</feature>
<proteinExistence type="predicted"/>
<name>A0A066WRU7_TILAU</name>
<reference evidence="3 4" key="1">
    <citation type="submission" date="2014-05" db="EMBL/GenBank/DDBJ databases">
        <title>Draft genome sequence of a rare smut relative, Tilletiaria anomala UBC 951.</title>
        <authorList>
            <consortium name="DOE Joint Genome Institute"/>
            <person name="Toome M."/>
            <person name="Kuo A."/>
            <person name="Henrissat B."/>
            <person name="Lipzen A."/>
            <person name="Tritt A."/>
            <person name="Yoshinaga Y."/>
            <person name="Zane M."/>
            <person name="Barry K."/>
            <person name="Grigoriev I.V."/>
            <person name="Spatafora J.W."/>
            <person name="Aimea M.C."/>
        </authorList>
    </citation>
    <scope>NUCLEOTIDE SEQUENCE [LARGE SCALE GENOMIC DNA]</scope>
    <source>
        <strain evidence="3 4">UBC 951</strain>
    </source>
</reference>
<evidence type="ECO:0000256" key="1">
    <source>
        <dbReference type="SAM" id="MobiDB-lite"/>
    </source>
</evidence>
<dbReference type="PROSITE" id="PS50076">
    <property type="entry name" value="DNAJ_2"/>
    <property type="match status" value="1"/>
</dbReference>
<evidence type="ECO:0000259" key="2">
    <source>
        <dbReference type="PROSITE" id="PS50076"/>
    </source>
</evidence>
<dbReference type="STRING" id="1037660.A0A066WRU7"/>
<dbReference type="GO" id="GO:0044183">
    <property type="term" value="F:protein folding chaperone"/>
    <property type="evidence" value="ECO:0007669"/>
    <property type="project" value="TreeGrafter"/>
</dbReference>
<dbReference type="HOGENOM" id="CLU_797393_0_0_1"/>